<evidence type="ECO:0000256" key="3">
    <source>
        <dbReference type="ARBA" id="ARBA00022692"/>
    </source>
</evidence>
<dbReference type="EMBL" id="CYSF01000006">
    <property type="protein sequence ID" value="CUH84051.1"/>
    <property type="molecule type" value="Genomic_DNA"/>
</dbReference>
<evidence type="ECO:0000313" key="8">
    <source>
        <dbReference type="Proteomes" id="UP000051681"/>
    </source>
</evidence>
<dbReference type="GO" id="GO:0005886">
    <property type="term" value="C:plasma membrane"/>
    <property type="evidence" value="ECO:0007669"/>
    <property type="project" value="UniProtKB-SubCell"/>
</dbReference>
<evidence type="ECO:0000256" key="4">
    <source>
        <dbReference type="ARBA" id="ARBA00022989"/>
    </source>
</evidence>
<reference evidence="7 8" key="1">
    <citation type="submission" date="2015-09" db="EMBL/GenBank/DDBJ databases">
        <authorList>
            <consortium name="Swine Surveillance"/>
        </authorList>
    </citation>
    <scope>NUCLEOTIDE SEQUENCE [LARGE SCALE GENOMIC DNA]</scope>
    <source>
        <strain evidence="7 8">CECT 8383</strain>
    </source>
</reference>
<dbReference type="GO" id="GO:0015658">
    <property type="term" value="F:branched-chain amino acid transmembrane transporter activity"/>
    <property type="evidence" value="ECO:0007669"/>
    <property type="project" value="InterPro"/>
</dbReference>
<dbReference type="STRING" id="340021.TM5383_01256"/>
<dbReference type="OrthoDB" id="9804361at2"/>
<dbReference type="PANTHER" id="PTHR30482:SF20">
    <property type="entry name" value="HIGH-AFFINITY BRANCHED-CHAIN AMINO ACID TRANSPORT SYSTEM PERMEASE PROTEIN LIVM"/>
    <property type="match status" value="1"/>
</dbReference>
<keyword evidence="5 6" id="KW-0472">Membrane</keyword>
<dbReference type="AlphaFoldDB" id="A0A0N7M1R6"/>
<dbReference type="RefSeq" id="WP_058318142.1">
    <property type="nucleotide sequence ID" value="NZ_CYSF01000006.1"/>
</dbReference>
<dbReference type="CDD" id="cd06581">
    <property type="entry name" value="TM_PBP1_LivM_like"/>
    <property type="match status" value="1"/>
</dbReference>
<feature type="transmembrane region" description="Helical" evidence="6">
    <location>
        <begin position="174"/>
        <end position="192"/>
    </location>
</feature>
<keyword evidence="3 6" id="KW-0812">Transmembrane</keyword>
<dbReference type="Pfam" id="PF02653">
    <property type="entry name" value="BPD_transp_2"/>
    <property type="match status" value="1"/>
</dbReference>
<dbReference type="PANTHER" id="PTHR30482">
    <property type="entry name" value="HIGH-AFFINITY BRANCHED-CHAIN AMINO ACID TRANSPORT SYSTEM PERMEASE"/>
    <property type="match status" value="1"/>
</dbReference>
<feature type="transmembrane region" description="Helical" evidence="6">
    <location>
        <begin position="25"/>
        <end position="44"/>
    </location>
</feature>
<dbReference type="Proteomes" id="UP000051681">
    <property type="component" value="Unassembled WGS sequence"/>
</dbReference>
<evidence type="ECO:0000256" key="5">
    <source>
        <dbReference type="ARBA" id="ARBA00023136"/>
    </source>
</evidence>
<feature type="transmembrane region" description="Helical" evidence="6">
    <location>
        <begin position="122"/>
        <end position="143"/>
    </location>
</feature>
<dbReference type="InterPro" id="IPR043428">
    <property type="entry name" value="LivM-like"/>
</dbReference>
<comment type="subcellular location">
    <subcellularLocation>
        <location evidence="1">Cell membrane</location>
        <topology evidence="1">Multi-pass membrane protein</topology>
    </subcellularLocation>
</comment>
<sequence>MRVVFKTSYDKDIDLHPDWWDRGKIAVLLALMAMLPFLVGEYYLAEATNTLIWALAGMGLMVLVGHSGQVSLGHAAFMAIGAYVDAGLMTAGVPWIIAFPLAGLAAGCFGAVVAIPAVRMSGIYLAIATLALFVIVEEMIIILEPLTGGVGGMFAPSITLFGIDFDRYASLSNFYWLVLVVVALVTWAYANLLRSPTGRSFLAVRDSEVSARALGINVTRTKALVFGLSCGVTGLAGALMGHFISFFNYELFSIFISINLLLVVTIGGLGFIQGVFFGAILITAVPQLIAILRDGLNATVGIDLGSVPGLDTVIFAVILVGFIIYEPTGLYGRWLKIRAYFQLFPLARRDMFRRQKTYLKTERMR</sequence>
<keyword evidence="2" id="KW-1003">Cell membrane</keyword>
<evidence type="ECO:0000313" key="7">
    <source>
        <dbReference type="EMBL" id="CUH84051.1"/>
    </source>
</evidence>
<feature type="transmembrane region" description="Helical" evidence="6">
    <location>
        <begin position="51"/>
        <end position="72"/>
    </location>
</feature>
<keyword evidence="4 6" id="KW-1133">Transmembrane helix</keyword>
<protein>
    <submittedName>
        <fullName evidence="7">Leucine/isoleucine/valine transporter permease subunit</fullName>
    </submittedName>
</protein>
<keyword evidence="8" id="KW-1185">Reference proteome</keyword>
<feature type="transmembrane region" description="Helical" evidence="6">
    <location>
        <begin position="223"/>
        <end position="245"/>
    </location>
</feature>
<name>A0A0N7M1R6_9RHOB</name>
<accession>A0A0N7M1R6</accession>
<evidence type="ECO:0000256" key="2">
    <source>
        <dbReference type="ARBA" id="ARBA00022475"/>
    </source>
</evidence>
<proteinExistence type="predicted"/>
<dbReference type="InterPro" id="IPR001851">
    <property type="entry name" value="ABC_transp_permease"/>
</dbReference>
<feature type="transmembrane region" description="Helical" evidence="6">
    <location>
        <begin position="274"/>
        <end position="292"/>
    </location>
</feature>
<evidence type="ECO:0000256" key="6">
    <source>
        <dbReference type="SAM" id="Phobius"/>
    </source>
</evidence>
<feature type="transmembrane region" description="Helical" evidence="6">
    <location>
        <begin position="312"/>
        <end position="332"/>
    </location>
</feature>
<feature type="transmembrane region" description="Helical" evidence="6">
    <location>
        <begin position="92"/>
        <end position="115"/>
    </location>
</feature>
<feature type="transmembrane region" description="Helical" evidence="6">
    <location>
        <begin position="251"/>
        <end position="269"/>
    </location>
</feature>
<evidence type="ECO:0000256" key="1">
    <source>
        <dbReference type="ARBA" id="ARBA00004651"/>
    </source>
</evidence>
<organism evidence="7 8">
    <name type="scientific">Thalassovita mediterranea</name>
    <dbReference type="NCBI Taxonomy" id="340021"/>
    <lineage>
        <taxon>Bacteria</taxon>
        <taxon>Pseudomonadati</taxon>
        <taxon>Pseudomonadota</taxon>
        <taxon>Alphaproteobacteria</taxon>
        <taxon>Rhodobacterales</taxon>
        <taxon>Roseobacteraceae</taxon>
        <taxon>Thalassovita</taxon>
    </lineage>
</organism>
<gene>
    <name evidence="7" type="ORF">TM5383_01256</name>
</gene>